<keyword evidence="9" id="KW-0809">Transit peptide</keyword>
<dbReference type="PROSITE" id="PS50920">
    <property type="entry name" value="SOLCAR"/>
    <property type="match status" value="3"/>
</dbReference>
<dbReference type="AlphaFoldDB" id="A0AAD5JJ72"/>
<evidence type="ECO:0000256" key="16">
    <source>
        <dbReference type="SAM" id="Phobius"/>
    </source>
</evidence>
<dbReference type="InterPro" id="IPR023395">
    <property type="entry name" value="MCP_dom_sf"/>
</dbReference>
<reference evidence="17" key="1">
    <citation type="journal article" date="2022" name="Plant J.">
        <title>Strategies of tolerance reflected in two North American maple genomes.</title>
        <authorList>
            <person name="McEvoy S.L."/>
            <person name="Sezen U.U."/>
            <person name="Trouern-Trend A."/>
            <person name="McMahon S.M."/>
            <person name="Schaberg P.G."/>
            <person name="Yang J."/>
            <person name="Wegrzyn J.L."/>
            <person name="Swenson N.G."/>
        </authorList>
    </citation>
    <scope>NUCLEOTIDE SEQUENCE</scope>
    <source>
        <strain evidence="17">91603</strain>
    </source>
</reference>
<keyword evidence="5" id="KW-0934">Plastid</keyword>
<evidence type="ECO:0000256" key="12">
    <source>
        <dbReference type="ARBA" id="ARBA00038211"/>
    </source>
</evidence>
<dbReference type="SUPFAM" id="SSF103506">
    <property type="entry name" value="Mitochondrial carrier"/>
    <property type="match status" value="1"/>
</dbReference>
<evidence type="ECO:0000256" key="4">
    <source>
        <dbReference type="ARBA" id="ARBA00022528"/>
    </source>
</evidence>
<feature type="repeat" description="Solcar" evidence="13">
    <location>
        <begin position="225"/>
        <end position="311"/>
    </location>
</feature>
<dbReference type="GO" id="GO:0055085">
    <property type="term" value="P:transmembrane transport"/>
    <property type="evidence" value="ECO:0007669"/>
    <property type="project" value="InterPro"/>
</dbReference>
<evidence type="ECO:0000256" key="3">
    <source>
        <dbReference type="ARBA" id="ARBA00022448"/>
    </source>
</evidence>
<evidence type="ECO:0000256" key="8">
    <source>
        <dbReference type="ARBA" id="ARBA00022737"/>
    </source>
</evidence>
<reference evidence="17" key="2">
    <citation type="submission" date="2023-02" db="EMBL/GenBank/DDBJ databases">
        <authorList>
            <person name="Swenson N.G."/>
            <person name="Wegrzyn J.L."/>
            <person name="Mcevoy S.L."/>
        </authorList>
    </citation>
    <scope>NUCLEOTIDE SEQUENCE</scope>
    <source>
        <strain evidence="17">91603</strain>
        <tissue evidence="17">Leaf</tissue>
    </source>
</reference>
<dbReference type="PRINTS" id="PR00926">
    <property type="entry name" value="MITOCARRIER"/>
</dbReference>
<comment type="similarity">
    <text evidence="2">Belongs to the mitochondrial carrier (TC 2.A.29) family.</text>
</comment>
<keyword evidence="4" id="KW-0150">Chloroplast</keyword>
<sequence>MDHSASSTNATTSKSNSPDGLVLKNNLWSSRDEPKMGFASVSAGEDKPFDFLHVLFDSGIAGGTAGVIVEAALYPIDTIKTRLQVARGGGKINMKGLYSGLVGNLAGVLPASAIFLGVYEPLKQLLLKAFPENLSALAHLTAGAVGGAASSLVRVPTEVIKQRMQTGQFASAPEAVRLIVSREGFKGLYAGYGSFLLRDLPFDAIQFCIYEQLLLGYKLAARRKLSNAENAIIGAFAGGITGAITTPLDVIKTRLMVQGSANHYKGICDCVKTIAREEGIHTLFKMSKDRILNSNSWDTNPSRLARQVLAQLRVSVIHFTPAAVASGELCWAWGLEYFGLVLEVRFSSVFLKVRKRSLDFISDFVITSFGFTCTTFPESFLFFFDQNLSKFSVSTYTKMGIKTHEMLPSASPEELKKILQSLASDWGDVIDDLDSLQVKPLTGAMTNEVFQINWPTNNGHLVRKVLVRVYGEGVDIFFNRDDEIRTFECMSRHGQGPRLLGRFADGRVEEFIHARTLSAADLRDPETSALIAAKMREFHNLDMPGPRNVILWDRMRNWLGKAKSLCSLKDAKEFCLNTLEEELNLLEQELPQDHQEIGFCHNDLQYGNIMIDEETNMITIIDYEYASYNPVAYDLANHFCEIVADYHSDTPHILDYSFYPGLEDRQRFIRLYLSSAGNQPSESEVDQLVYDAERYTLANHMFWGLWGLISAYINKIDFDYKEYARQRFQQYWLRKATLLNTNNDPLVQPK</sequence>
<dbReference type="Proteomes" id="UP001064489">
    <property type="component" value="Chromosome 9"/>
</dbReference>
<dbReference type="Gene3D" id="3.90.1200.10">
    <property type="match status" value="1"/>
</dbReference>
<keyword evidence="7 13" id="KW-0812">Transmembrane</keyword>
<comment type="caution">
    <text evidence="17">The sequence shown here is derived from an EMBL/GenBank/DDBJ whole genome shotgun (WGS) entry which is preliminary data.</text>
</comment>
<dbReference type="InterPro" id="IPR018108">
    <property type="entry name" value="MCP_transmembrane"/>
</dbReference>
<feature type="transmembrane region" description="Helical" evidence="16">
    <location>
        <begin position="136"/>
        <end position="155"/>
    </location>
</feature>
<feature type="region of interest" description="Disordered" evidence="15">
    <location>
        <begin position="1"/>
        <end position="25"/>
    </location>
</feature>
<dbReference type="Pfam" id="PF01633">
    <property type="entry name" value="Choline_kinase"/>
    <property type="match status" value="1"/>
</dbReference>
<evidence type="ECO:0000256" key="15">
    <source>
        <dbReference type="SAM" id="MobiDB-lite"/>
    </source>
</evidence>
<dbReference type="GO" id="GO:0004103">
    <property type="term" value="F:choline kinase activity"/>
    <property type="evidence" value="ECO:0007669"/>
    <property type="project" value="TreeGrafter"/>
</dbReference>
<dbReference type="FunFam" id="1.50.40.10:FF:000038">
    <property type="entry name" value="S-adenosylmethionine carrier 1 chloroplastic/mitochondrial"/>
    <property type="match status" value="1"/>
</dbReference>
<dbReference type="EMBL" id="JAJSOW010000001">
    <property type="protein sequence ID" value="KAI9200690.1"/>
    <property type="molecule type" value="Genomic_DNA"/>
</dbReference>
<keyword evidence="10 16" id="KW-1133">Transmembrane helix</keyword>
<evidence type="ECO:0000256" key="13">
    <source>
        <dbReference type="PROSITE-ProRule" id="PRU00282"/>
    </source>
</evidence>
<keyword evidence="18" id="KW-1185">Reference proteome</keyword>
<keyword evidence="14" id="KW-0175">Coiled coil</keyword>
<protein>
    <submittedName>
        <fullName evidence="17">Uncharacterized protein</fullName>
    </submittedName>
</protein>
<keyword evidence="11 13" id="KW-0472">Membrane</keyword>
<organism evidence="17 18">
    <name type="scientific">Acer negundo</name>
    <name type="common">Box elder</name>
    <dbReference type="NCBI Taxonomy" id="4023"/>
    <lineage>
        <taxon>Eukaryota</taxon>
        <taxon>Viridiplantae</taxon>
        <taxon>Streptophyta</taxon>
        <taxon>Embryophyta</taxon>
        <taxon>Tracheophyta</taxon>
        <taxon>Spermatophyta</taxon>
        <taxon>Magnoliopsida</taxon>
        <taxon>eudicotyledons</taxon>
        <taxon>Gunneridae</taxon>
        <taxon>Pentapetalae</taxon>
        <taxon>rosids</taxon>
        <taxon>malvids</taxon>
        <taxon>Sapindales</taxon>
        <taxon>Sapindaceae</taxon>
        <taxon>Hippocastanoideae</taxon>
        <taxon>Acereae</taxon>
        <taxon>Acer</taxon>
    </lineage>
</organism>
<evidence type="ECO:0000256" key="10">
    <source>
        <dbReference type="ARBA" id="ARBA00022989"/>
    </source>
</evidence>
<evidence type="ECO:0000313" key="18">
    <source>
        <dbReference type="Proteomes" id="UP001064489"/>
    </source>
</evidence>
<feature type="compositionally biased region" description="Low complexity" evidence="15">
    <location>
        <begin position="1"/>
        <end position="17"/>
    </location>
</feature>
<evidence type="ECO:0000256" key="6">
    <source>
        <dbReference type="ARBA" id="ARBA00022691"/>
    </source>
</evidence>
<accession>A0AAD5JJ72</accession>
<dbReference type="SUPFAM" id="SSF56112">
    <property type="entry name" value="Protein kinase-like (PK-like)"/>
    <property type="match status" value="1"/>
</dbReference>
<dbReference type="Pfam" id="PF00153">
    <property type="entry name" value="Mito_carr"/>
    <property type="match status" value="3"/>
</dbReference>
<evidence type="ECO:0000256" key="9">
    <source>
        <dbReference type="ARBA" id="ARBA00022946"/>
    </source>
</evidence>
<dbReference type="GO" id="GO:0006646">
    <property type="term" value="P:phosphatidylethanolamine biosynthetic process"/>
    <property type="evidence" value="ECO:0007669"/>
    <property type="project" value="TreeGrafter"/>
</dbReference>
<dbReference type="InterPro" id="IPR002067">
    <property type="entry name" value="MCP"/>
</dbReference>
<keyword evidence="3" id="KW-0813">Transport</keyword>
<dbReference type="PANTHER" id="PTHR22603">
    <property type="entry name" value="CHOLINE/ETHANOALAMINE KINASE"/>
    <property type="match status" value="1"/>
</dbReference>
<evidence type="ECO:0000256" key="7">
    <source>
        <dbReference type="ARBA" id="ARBA00022692"/>
    </source>
</evidence>
<comment type="similarity">
    <text evidence="12">Belongs to the choline/ethanolamine kinase family.</text>
</comment>
<dbReference type="InterPro" id="IPR011009">
    <property type="entry name" value="Kinase-like_dom_sf"/>
</dbReference>
<dbReference type="Gene3D" id="1.50.40.10">
    <property type="entry name" value="Mitochondrial carrier domain"/>
    <property type="match status" value="1"/>
</dbReference>
<dbReference type="GO" id="GO:0031969">
    <property type="term" value="C:chloroplast membrane"/>
    <property type="evidence" value="ECO:0007669"/>
    <property type="project" value="UniProtKB-SubCell"/>
</dbReference>
<evidence type="ECO:0000256" key="2">
    <source>
        <dbReference type="ARBA" id="ARBA00006375"/>
    </source>
</evidence>
<comment type="subcellular location">
    <subcellularLocation>
        <location evidence="1">Plastid</location>
        <location evidence="1">Chloroplast membrane</location>
        <topology evidence="1">Multi-pass membrane protein</topology>
    </subcellularLocation>
</comment>
<dbReference type="CDD" id="cd05157">
    <property type="entry name" value="ETNK_euk"/>
    <property type="match status" value="1"/>
</dbReference>
<dbReference type="PANTHER" id="PTHR22603:SF93">
    <property type="entry name" value="RE24176P"/>
    <property type="match status" value="1"/>
</dbReference>
<feature type="transmembrane region" description="Helical" evidence="16">
    <location>
        <begin position="97"/>
        <end position="116"/>
    </location>
</feature>
<feature type="coiled-coil region" evidence="14">
    <location>
        <begin position="569"/>
        <end position="596"/>
    </location>
</feature>
<feature type="repeat" description="Solcar" evidence="13">
    <location>
        <begin position="134"/>
        <end position="216"/>
    </location>
</feature>
<dbReference type="Gene3D" id="3.30.200.20">
    <property type="entry name" value="Phosphorylase Kinase, domain 1"/>
    <property type="match status" value="1"/>
</dbReference>
<evidence type="ECO:0000256" key="5">
    <source>
        <dbReference type="ARBA" id="ARBA00022640"/>
    </source>
</evidence>
<gene>
    <name evidence="17" type="ORF">LWI28_011712</name>
</gene>
<feature type="repeat" description="Solcar" evidence="13">
    <location>
        <begin position="53"/>
        <end position="125"/>
    </location>
</feature>
<dbReference type="GO" id="GO:0004305">
    <property type="term" value="F:ethanolamine kinase activity"/>
    <property type="evidence" value="ECO:0007669"/>
    <property type="project" value="TreeGrafter"/>
</dbReference>
<name>A0AAD5JJ72_ACENE</name>
<evidence type="ECO:0000313" key="17">
    <source>
        <dbReference type="EMBL" id="KAI9200690.1"/>
    </source>
</evidence>
<evidence type="ECO:0000256" key="14">
    <source>
        <dbReference type="SAM" id="Coils"/>
    </source>
</evidence>
<keyword evidence="6" id="KW-0949">S-adenosyl-L-methionine</keyword>
<proteinExistence type="inferred from homology"/>
<evidence type="ECO:0000256" key="11">
    <source>
        <dbReference type="ARBA" id="ARBA00023136"/>
    </source>
</evidence>
<feature type="transmembrane region" description="Helical" evidence="16">
    <location>
        <begin position="51"/>
        <end position="76"/>
    </location>
</feature>
<evidence type="ECO:0000256" key="1">
    <source>
        <dbReference type="ARBA" id="ARBA00004508"/>
    </source>
</evidence>
<keyword evidence="8" id="KW-0677">Repeat</keyword>